<dbReference type="AlphaFoldDB" id="A0A4R0U4P6"/>
<evidence type="ECO:0000259" key="1">
    <source>
        <dbReference type="PROSITE" id="PS50943"/>
    </source>
</evidence>
<gene>
    <name evidence="2" type="ORF">MCC10076_0226</name>
</gene>
<name>A0A4R0U4P6_BIFLL</name>
<evidence type="ECO:0000313" key="2">
    <source>
        <dbReference type="EMBL" id="TCF00527.1"/>
    </source>
</evidence>
<sequence>MILAVLHIPKKEVAEALGKMPQSFSRMLKNGYQWTFDDMLEVSDILQVGLDDLTNPDLTPNRVIEARAKNGGYNVAVDGDGRIRWGMAGLLGVLGWSHNPEVHGSNPCPATNVVVWPLISVPKSAAFPFTVAIWMKGDQAATVPKEVGDHKRLVIFIADLQLSNPREATGVKFLNEAEAGHKSYVTIDFVPSSRSSAQKRSVVHHPADIIGIMPQRVNVSASASSSA</sequence>
<comment type="caution">
    <text evidence="2">The sequence shown here is derived from an EMBL/GenBank/DDBJ whole genome shotgun (WGS) entry which is preliminary data.</text>
</comment>
<dbReference type="EMBL" id="SHRX01000006">
    <property type="protein sequence ID" value="TCF00527.1"/>
    <property type="molecule type" value="Genomic_DNA"/>
</dbReference>
<accession>A0A4R0U4P6</accession>
<reference evidence="2 3" key="1">
    <citation type="journal article" date="2018" name="Sci. Rep.">
        <title>Genomic diversity and distribution of Bifidobacterium longum subsp. longum across the human lifespan.</title>
        <authorList>
            <person name="Odamaki T."/>
            <person name="Bottacini F."/>
            <person name="Kato K."/>
            <person name="Mitsuyama E."/>
            <person name="Yoshida K."/>
            <person name="Horigome A."/>
            <person name="Xiao J.Z."/>
            <person name="van Sinderen D."/>
        </authorList>
    </citation>
    <scope>NUCLEOTIDE SEQUENCE [LARGE SCALE GENOMIC DNA]</scope>
    <source>
        <strain evidence="2 3">MCC10076</strain>
    </source>
</reference>
<feature type="domain" description="HTH cro/C1-type" evidence="1">
    <location>
        <begin position="11"/>
        <end position="53"/>
    </location>
</feature>
<protein>
    <recommendedName>
        <fullName evidence="1">HTH cro/C1-type domain-containing protein</fullName>
    </recommendedName>
</protein>
<proteinExistence type="predicted"/>
<dbReference type="InterPro" id="IPR001387">
    <property type="entry name" value="Cro/C1-type_HTH"/>
</dbReference>
<organism evidence="2 3">
    <name type="scientific">Bifidobacterium longum subsp. longum</name>
    <dbReference type="NCBI Taxonomy" id="1679"/>
    <lineage>
        <taxon>Bacteria</taxon>
        <taxon>Bacillati</taxon>
        <taxon>Actinomycetota</taxon>
        <taxon>Actinomycetes</taxon>
        <taxon>Bifidobacteriales</taxon>
        <taxon>Bifidobacteriaceae</taxon>
        <taxon>Bifidobacterium</taxon>
    </lineage>
</organism>
<dbReference type="Proteomes" id="UP000292751">
    <property type="component" value="Unassembled WGS sequence"/>
</dbReference>
<evidence type="ECO:0000313" key="3">
    <source>
        <dbReference type="Proteomes" id="UP000292751"/>
    </source>
</evidence>
<dbReference type="PROSITE" id="PS50943">
    <property type="entry name" value="HTH_CROC1"/>
    <property type="match status" value="1"/>
</dbReference>